<protein>
    <recommendedName>
        <fullName evidence="3">ABM domain-containing protein</fullName>
    </recommendedName>
</protein>
<comment type="caution">
    <text evidence="1">The sequence shown here is derived from an EMBL/GenBank/DDBJ whole genome shotgun (WGS) entry which is preliminary data.</text>
</comment>
<sequence length="200" mass="22518">MFIQVIQGRCNDPGRLRQLTEEWTETLGPSAEGWLGGTYGVTDDGEAVAVVRFESREAAERNSARPEQGEWWQRMQGCIDGEVSVHDCDDAMLFLDGGSDDAGFVQVIQGRIDDPERLRHVMERPMDALHEARPDIIGGTLAIEPDGWFVETVCFRTEEEARAGEQQDLPPELGDFAEAMAHVRDTRYLDLHRPWFASAR</sequence>
<proteinExistence type="predicted"/>
<dbReference type="EMBL" id="JACCBE010000001">
    <property type="protein sequence ID" value="NYD58941.1"/>
    <property type="molecule type" value="Genomic_DNA"/>
</dbReference>
<dbReference type="AlphaFoldDB" id="A0A7Y9JS51"/>
<dbReference type="Proteomes" id="UP000516957">
    <property type="component" value="Unassembled WGS sequence"/>
</dbReference>
<name>A0A7Y9JS51_9ACTN</name>
<organism evidence="1 2">
    <name type="scientific">Nocardioides marinisabuli</name>
    <dbReference type="NCBI Taxonomy" id="419476"/>
    <lineage>
        <taxon>Bacteria</taxon>
        <taxon>Bacillati</taxon>
        <taxon>Actinomycetota</taxon>
        <taxon>Actinomycetes</taxon>
        <taxon>Propionibacteriales</taxon>
        <taxon>Nocardioidaceae</taxon>
        <taxon>Nocardioides</taxon>
    </lineage>
</organism>
<evidence type="ECO:0008006" key="3">
    <source>
        <dbReference type="Google" id="ProtNLM"/>
    </source>
</evidence>
<evidence type="ECO:0000313" key="2">
    <source>
        <dbReference type="Proteomes" id="UP000516957"/>
    </source>
</evidence>
<evidence type="ECO:0000313" key="1">
    <source>
        <dbReference type="EMBL" id="NYD58941.1"/>
    </source>
</evidence>
<gene>
    <name evidence="1" type="ORF">BKA08_003179</name>
</gene>
<keyword evidence="2" id="KW-1185">Reference proteome</keyword>
<dbReference type="RefSeq" id="WP_179616471.1">
    <property type="nucleotide sequence ID" value="NZ_CP059163.1"/>
</dbReference>
<accession>A0A7Y9JS51</accession>
<reference evidence="1 2" key="1">
    <citation type="submission" date="2020-07" db="EMBL/GenBank/DDBJ databases">
        <title>Sequencing the genomes of 1000 actinobacteria strains.</title>
        <authorList>
            <person name="Klenk H.-P."/>
        </authorList>
    </citation>
    <scope>NUCLEOTIDE SEQUENCE [LARGE SCALE GENOMIC DNA]</scope>
    <source>
        <strain evidence="1 2">DSM 18965</strain>
    </source>
</reference>